<evidence type="ECO:0000313" key="2">
    <source>
        <dbReference type="EMBL" id="CAB1431575.1"/>
    </source>
</evidence>
<proteinExistence type="predicted"/>
<name>A0A9N7UIY8_PLEPL</name>
<dbReference type="Proteomes" id="UP001153269">
    <property type="component" value="Unassembled WGS sequence"/>
</dbReference>
<protein>
    <submittedName>
        <fullName evidence="2">Uncharacterized protein</fullName>
    </submittedName>
</protein>
<keyword evidence="1" id="KW-0472">Membrane</keyword>
<sequence length="272" mass="28382">MSPATLNSLSQAAEALPSVHTARRYYRLDGLVRTSDRPRRTGFDCMATKTPPQVLGSRAAPQGQRVSRGRGCVGVAWECSPTYPPTPHPAVIPRMRRAPNSNSPPLRHHTQAIVSGLTVAISSLARGIENGVLALVRSLNTSGSITAQPGNGDGGERTGDKSLCVISSPPCVSLFPGVSVISIPLCVSLCPQISVSYPVLHSSMFVSVSACLCVLSNLLCVSLCPCVSVLSPVLILYVPGCLGLSLAALLLSFEPEDQTANSLSCAEFSSGA</sequence>
<keyword evidence="1" id="KW-1133">Transmembrane helix</keyword>
<feature type="transmembrane region" description="Helical" evidence="1">
    <location>
        <begin position="233"/>
        <end position="253"/>
    </location>
</feature>
<comment type="caution">
    <text evidence="2">The sequence shown here is derived from an EMBL/GenBank/DDBJ whole genome shotgun (WGS) entry which is preliminary data.</text>
</comment>
<keyword evidence="3" id="KW-1185">Reference proteome</keyword>
<dbReference type="EMBL" id="CADEAL010001349">
    <property type="protein sequence ID" value="CAB1431575.1"/>
    <property type="molecule type" value="Genomic_DNA"/>
</dbReference>
<dbReference type="AlphaFoldDB" id="A0A9N7UIY8"/>
<evidence type="ECO:0000256" key="1">
    <source>
        <dbReference type="SAM" id="Phobius"/>
    </source>
</evidence>
<accession>A0A9N7UIY8</accession>
<reference evidence="2" key="1">
    <citation type="submission" date="2020-03" db="EMBL/GenBank/DDBJ databases">
        <authorList>
            <person name="Weist P."/>
        </authorList>
    </citation>
    <scope>NUCLEOTIDE SEQUENCE</scope>
</reference>
<organism evidence="2 3">
    <name type="scientific">Pleuronectes platessa</name>
    <name type="common">European plaice</name>
    <dbReference type="NCBI Taxonomy" id="8262"/>
    <lineage>
        <taxon>Eukaryota</taxon>
        <taxon>Metazoa</taxon>
        <taxon>Chordata</taxon>
        <taxon>Craniata</taxon>
        <taxon>Vertebrata</taxon>
        <taxon>Euteleostomi</taxon>
        <taxon>Actinopterygii</taxon>
        <taxon>Neopterygii</taxon>
        <taxon>Teleostei</taxon>
        <taxon>Neoteleostei</taxon>
        <taxon>Acanthomorphata</taxon>
        <taxon>Carangaria</taxon>
        <taxon>Pleuronectiformes</taxon>
        <taxon>Pleuronectoidei</taxon>
        <taxon>Pleuronectidae</taxon>
        <taxon>Pleuronectes</taxon>
    </lineage>
</organism>
<evidence type="ECO:0000313" key="3">
    <source>
        <dbReference type="Proteomes" id="UP001153269"/>
    </source>
</evidence>
<keyword evidence="1" id="KW-0812">Transmembrane</keyword>
<feature type="non-terminal residue" evidence="2">
    <location>
        <position position="1"/>
    </location>
</feature>
<feature type="transmembrane region" description="Helical" evidence="1">
    <location>
        <begin position="199"/>
        <end position="221"/>
    </location>
</feature>
<gene>
    <name evidence="2" type="ORF">PLEPLA_LOCUS19632</name>
</gene>